<dbReference type="InterPro" id="IPR051677">
    <property type="entry name" value="AfsR-DnrI-RedD_regulator"/>
</dbReference>
<dbReference type="InterPro" id="IPR011043">
    <property type="entry name" value="Gal_Oxase/kelch_b-propeller"/>
</dbReference>
<dbReference type="RefSeq" id="WP_124873901.1">
    <property type="nucleotide sequence ID" value="NZ_RQJO01000008.1"/>
</dbReference>
<dbReference type="EMBL" id="RQJO01000008">
    <property type="protein sequence ID" value="RRB03808.1"/>
    <property type="molecule type" value="Genomic_DNA"/>
</dbReference>
<dbReference type="AlphaFoldDB" id="A0A3P1BRX4"/>
<dbReference type="PANTHER" id="PTHR35807">
    <property type="entry name" value="TRANSCRIPTIONAL REGULATOR REDD-RELATED"/>
    <property type="match status" value="1"/>
</dbReference>
<dbReference type="GO" id="GO:0006355">
    <property type="term" value="P:regulation of DNA-templated transcription"/>
    <property type="evidence" value="ECO:0007669"/>
    <property type="project" value="TreeGrafter"/>
</dbReference>
<evidence type="ECO:0000256" key="2">
    <source>
        <dbReference type="SAM" id="Phobius"/>
    </source>
</evidence>
<sequence length="886" mass="101732">MKGDAQIVNQYRLAGGTTRIMEGFNRSRSSFLRRSFFFTVIALLSATVSLRAQSYGLRFVGQEEMQDNRTSLDLAPEKPLCLDGNLELSFDLSLTGGYKTYFGYIFRMIQDDAQNLDLLYDQKSLNFKMIIGERFSQSVIKIDSAHLYHHWNHFKLQLDLKSQAMRVYVNDRLVITDKIHFKERSCFKLFFGGNEFNRFKSKDVPPMNLKDIILSENDEPVYHWPLNEVGGITAKDDISGRIATVKNPVWIKSLHNEWKLTDQLSLKGRTSVAFDPKSETVYVIGSNALYQYAVRNRQGSVQLHKNPPQSFFLGSQAIYNPYTARLYDYFVDQKAVSVYDPVSRSWTAETITPSPIKVTEYWHANQFISSTDSALYILGGYGQLTYKNRIHRYRFATRQWETVPTIDNVYTPRYLAALGVNPSADTAYLIGGYGSLTGEQMLNPKSNYDLLEYRVKDNTFRKIYELNVPKSDFAFANSLVIDPKAKVFYGLIFPNQQFKSQLQLIRGSLSEPRYELVGHSIPYQFHDIHSYSDLYYCPISQKLIAVVLYRNEPNNTTDVKLYSISFPPNTLETHSVPDQQSSVNYGLLGLAFLGVGVLVFLYYRKNKNRRGGSRKKAEMAVGLPEEKPLPTPENRPAARALQTEPTPKASIFFFGNFQVLDHDGCDITKSFTPLLKELFLLLALNSIDKQRGVPSEKLNEILWPDKSGRDAGNNRSVNIAKLRTILDKVGFCSLSKESGYWKVEFDFSQLYVDYERYMAIINHKSALTKQTIFELGEITKRGSFLLNTEYYWLDDFKADSSNKIINTFLQYAEKLNISDDPEFLIELTNFIFYYDPVNEDAIILKCKALSLMGKHTLAKNTFEKFTRDYKAIYGEEYEQPFSAIID</sequence>
<evidence type="ECO:0000313" key="4">
    <source>
        <dbReference type="Proteomes" id="UP000271925"/>
    </source>
</evidence>
<organism evidence="3 4">
    <name type="scientific">Larkinella rosea</name>
    <dbReference type="NCBI Taxonomy" id="2025312"/>
    <lineage>
        <taxon>Bacteria</taxon>
        <taxon>Pseudomonadati</taxon>
        <taxon>Bacteroidota</taxon>
        <taxon>Cytophagia</taxon>
        <taxon>Cytophagales</taxon>
        <taxon>Spirosomataceae</taxon>
        <taxon>Larkinella</taxon>
    </lineage>
</organism>
<keyword evidence="2" id="KW-0472">Membrane</keyword>
<name>A0A3P1BRX4_9BACT</name>
<feature type="transmembrane region" description="Helical" evidence="2">
    <location>
        <begin position="585"/>
        <end position="603"/>
    </location>
</feature>
<dbReference type="Gene3D" id="1.10.10.10">
    <property type="entry name" value="Winged helix-like DNA-binding domain superfamily/Winged helix DNA-binding domain"/>
    <property type="match status" value="1"/>
</dbReference>
<evidence type="ECO:0000313" key="3">
    <source>
        <dbReference type="EMBL" id="RRB03808.1"/>
    </source>
</evidence>
<dbReference type="Proteomes" id="UP000271925">
    <property type="component" value="Unassembled WGS sequence"/>
</dbReference>
<evidence type="ECO:0000256" key="1">
    <source>
        <dbReference type="SAM" id="MobiDB-lite"/>
    </source>
</evidence>
<keyword evidence="2" id="KW-1133">Transmembrane helix</keyword>
<feature type="transmembrane region" description="Helical" evidence="2">
    <location>
        <begin position="31"/>
        <end position="50"/>
    </location>
</feature>
<dbReference type="InterPro" id="IPR015915">
    <property type="entry name" value="Kelch-typ_b-propeller"/>
</dbReference>
<keyword evidence="2" id="KW-0812">Transmembrane</keyword>
<dbReference type="InterPro" id="IPR036388">
    <property type="entry name" value="WH-like_DNA-bd_sf"/>
</dbReference>
<protein>
    <submittedName>
        <fullName evidence="3">Galactose oxidase</fullName>
    </submittedName>
</protein>
<proteinExistence type="predicted"/>
<comment type="caution">
    <text evidence="3">The sequence shown here is derived from an EMBL/GenBank/DDBJ whole genome shotgun (WGS) entry which is preliminary data.</text>
</comment>
<dbReference type="SUPFAM" id="SSF50965">
    <property type="entry name" value="Galactose oxidase, central domain"/>
    <property type="match status" value="1"/>
</dbReference>
<dbReference type="Gene3D" id="2.120.10.80">
    <property type="entry name" value="Kelch-type beta propeller"/>
    <property type="match status" value="1"/>
</dbReference>
<keyword evidence="4" id="KW-1185">Reference proteome</keyword>
<accession>A0A3P1BRX4</accession>
<feature type="region of interest" description="Disordered" evidence="1">
    <location>
        <begin position="613"/>
        <end position="635"/>
    </location>
</feature>
<dbReference type="PANTHER" id="PTHR35807:SF1">
    <property type="entry name" value="TRANSCRIPTIONAL REGULATOR REDD"/>
    <property type="match status" value="1"/>
</dbReference>
<reference evidence="3 4" key="1">
    <citation type="submission" date="2018-11" db="EMBL/GenBank/DDBJ databases">
        <authorList>
            <person name="Zhou Z."/>
            <person name="Wang G."/>
        </authorList>
    </citation>
    <scope>NUCLEOTIDE SEQUENCE [LARGE SCALE GENOMIC DNA]</scope>
    <source>
        <strain evidence="3 4">KCTC52004</strain>
    </source>
</reference>
<dbReference type="OrthoDB" id="1110630at2"/>
<dbReference type="GO" id="GO:0003677">
    <property type="term" value="F:DNA binding"/>
    <property type="evidence" value="ECO:0007669"/>
    <property type="project" value="TreeGrafter"/>
</dbReference>
<gene>
    <name evidence="3" type="ORF">EHT25_09720</name>
</gene>